<comment type="cofactor">
    <cofactor evidence="1">
        <name>NAD(+)</name>
        <dbReference type="ChEBI" id="CHEBI:57540"/>
    </cofactor>
</comment>
<evidence type="ECO:0000256" key="4">
    <source>
        <dbReference type="ARBA" id="ARBA00023027"/>
    </source>
</evidence>
<evidence type="ECO:0000313" key="7">
    <source>
        <dbReference type="EMBL" id="EPB65600.1"/>
    </source>
</evidence>
<dbReference type="PANTHER" id="PTHR43622">
    <property type="entry name" value="3-DEHYDROQUINATE SYNTHASE"/>
    <property type="match status" value="1"/>
</dbReference>
<dbReference type="AlphaFoldDB" id="A0A0D6L3S1"/>
<keyword evidence="3" id="KW-0479">Metal-binding</keyword>
<feature type="non-terminal residue" evidence="7">
    <location>
        <position position="1"/>
    </location>
</feature>
<feature type="non-terminal residue" evidence="7">
    <location>
        <position position="178"/>
    </location>
</feature>
<dbReference type="InterPro" id="IPR056179">
    <property type="entry name" value="DHQS_C"/>
</dbReference>
<dbReference type="Proteomes" id="UP000054495">
    <property type="component" value="Unassembled WGS sequence"/>
</dbReference>
<comment type="cofactor">
    <cofactor evidence="2">
        <name>Co(2+)</name>
        <dbReference type="ChEBI" id="CHEBI:48828"/>
    </cofactor>
</comment>
<accession>A0A0D6L3S1</accession>
<keyword evidence="4" id="KW-0520">NAD</keyword>
<evidence type="ECO:0000256" key="3">
    <source>
        <dbReference type="ARBA" id="ARBA00022723"/>
    </source>
</evidence>
<gene>
    <name evidence="7" type="ORF">ANCCEY_15333</name>
</gene>
<dbReference type="Pfam" id="PF24621">
    <property type="entry name" value="DHQS_C"/>
    <property type="match status" value="1"/>
</dbReference>
<evidence type="ECO:0000313" key="8">
    <source>
        <dbReference type="Proteomes" id="UP000054495"/>
    </source>
</evidence>
<feature type="domain" description="3-dehydroquinate synthase C-terminal" evidence="6">
    <location>
        <begin position="109"/>
        <end position="178"/>
    </location>
</feature>
<sequence>LGLRFLRHIERNSLLLFVIPIDSEDIKKEYTILLNELKQYNPELLHKDRLLAITKSDMLDDELIQEVWEALSEYGIGRKDLVINLGGGVVTDMGGFIASTLEPREMVNGFAEVLKHALIKDADLWNELAAVDNLSAIISDEMLQRIISVKLSVVNEDPTENGMRKILNFGHTIGHAIE</sequence>
<dbReference type="InterPro" id="IPR050071">
    <property type="entry name" value="Dehydroquinate_synthase"/>
</dbReference>
<feature type="domain" description="3-dehydroquinate synthase N-terminal" evidence="5">
    <location>
        <begin position="62"/>
        <end position="101"/>
    </location>
</feature>
<dbReference type="EMBL" id="KE127647">
    <property type="protein sequence ID" value="EPB65600.1"/>
    <property type="molecule type" value="Genomic_DNA"/>
</dbReference>
<dbReference type="GO" id="GO:0046872">
    <property type="term" value="F:metal ion binding"/>
    <property type="evidence" value="ECO:0007669"/>
    <property type="project" value="UniProtKB-KW"/>
</dbReference>
<protein>
    <submittedName>
        <fullName evidence="7">3-dehydroquinate synthase</fullName>
    </submittedName>
</protein>
<keyword evidence="8" id="KW-1185">Reference proteome</keyword>
<dbReference type="SUPFAM" id="SSF52540">
    <property type="entry name" value="P-loop containing nucleoside triphosphate hydrolases"/>
    <property type="match status" value="1"/>
</dbReference>
<organism evidence="7 8">
    <name type="scientific">Ancylostoma ceylanicum</name>
    <dbReference type="NCBI Taxonomy" id="53326"/>
    <lineage>
        <taxon>Eukaryota</taxon>
        <taxon>Metazoa</taxon>
        <taxon>Ecdysozoa</taxon>
        <taxon>Nematoda</taxon>
        <taxon>Chromadorea</taxon>
        <taxon>Rhabditida</taxon>
        <taxon>Rhabditina</taxon>
        <taxon>Rhabditomorpha</taxon>
        <taxon>Strongyloidea</taxon>
        <taxon>Ancylostomatidae</taxon>
        <taxon>Ancylostomatinae</taxon>
        <taxon>Ancylostoma</taxon>
    </lineage>
</organism>
<evidence type="ECO:0000259" key="5">
    <source>
        <dbReference type="Pfam" id="PF01761"/>
    </source>
</evidence>
<dbReference type="Pfam" id="PF01761">
    <property type="entry name" value="DHQ_synthase"/>
    <property type="match status" value="1"/>
</dbReference>
<proteinExistence type="predicted"/>
<dbReference type="GO" id="GO:0003856">
    <property type="term" value="F:3-dehydroquinate synthase activity"/>
    <property type="evidence" value="ECO:0007669"/>
    <property type="project" value="TreeGrafter"/>
</dbReference>
<name>A0A0D6L3S1_9BILA</name>
<evidence type="ECO:0000256" key="2">
    <source>
        <dbReference type="ARBA" id="ARBA00001941"/>
    </source>
</evidence>
<evidence type="ECO:0000256" key="1">
    <source>
        <dbReference type="ARBA" id="ARBA00001911"/>
    </source>
</evidence>
<evidence type="ECO:0000259" key="6">
    <source>
        <dbReference type="Pfam" id="PF24621"/>
    </source>
</evidence>
<dbReference type="InterPro" id="IPR030960">
    <property type="entry name" value="DHQS/DOIS_N"/>
</dbReference>
<dbReference type="PANTHER" id="PTHR43622:SF1">
    <property type="entry name" value="3-DEHYDROQUINATE SYNTHASE"/>
    <property type="match status" value="1"/>
</dbReference>
<dbReference type="SUPFAM" id="SSF56796">
    <property type="entry name" value="Dehydroquinate synthase-like"/>
    <property type="match status" value="1"/>
</dbReference>
<dbReference type="Gene3D" id="1.20.1090.10">
    <property type="entry name" value="Dehydroquinate synthase-like - alpha domain"/>
    <property type="match status" value="1"/>
</dbReference>
<reference evidence="7 8" key="1">
    <citation type="submission" date="2013-05" db="EMBL/GenBank/DDBJ databases">
        <title>Draft genome of the parasitic nematode Anyclostoma ceylanicum.</title>
        <authorList>
            <person name="Mitreva M."/>
        </authorList>
    </citation>
    <scope>NUCLEOTIDE SEQUENCE [LARGE SCALE GENOMIC DNA]</scope>
</reference>
<dbReference type="Gene3D" id="3.40.50.1970">
    <property type="match status" value="1"/>
</dbReference>
<dbReference type="InterPro" id="IPR027417">
    <property type="entry name" value="P-loop_NTPase"/>
</dbReference>